<feature type="compositionally biased region" description="Basic and acidic residues" evidence="1">
    <location>
        <begin position="1"/>
        <end position="16"/>
    </location>
</feature>
<accession>A0A142NRW1</accession>
<evidence type="ECO:0000313" key="4">
    <source>
        <dbReference type="Proteomes" id="UP000075950"/>
    </source>
</evidence>
<feature type="domain" description="General stress protein 17M-like" evidence="2">
    <location>
        <begin position="20"/>
        <end position="109"/>
    </location>
</feature>
<evidence type="ECO:0000259" key="2">
    <source>
        <dbReference type="Pfam" id="PF11181"/>
    </source>
</evidence>
<reference evidence="4" key="1">
    <citation type="submission" date="2016-03" db="EMBL/GenBank/DDBJ databases">
        <authorList>
            <person name="Ploux O."/>
        </authorList>
    </citation>
    <scope>NUCLEOTIDE SEQUENCE [LARGE SCALE GENOMIC DNA]</scope>
    <source>
        <strain evidence="4">BS258</strain>
    </source>
</reference>
<protein>
    <recommendedName>
        <fullName evidence="2">General stress protein 17M-like domain-containing protein</fullName>
    </recommendedName>
</protein>
<feature type="region of interest" description="Disordered" evidence="1">
    <location>
        <begin position="1"/>
        <end position="20"/>
    </location>
</feature>
<evidence type="ECO:0000313" key="3">
    <source>
        <dbReference type="EMBL" id="AMT94741.1"/>
    </source>
</evidence>
<sequence length="131" mass="14558">MGSDDDLKSQKPDVTSHKPTVKTFHDDIGVLNHLKKLASEGVPKTALHVFAHDAESTDEVVGAGGTLKGLGELVAERYNERGDELRNRFQRYGFDSDEIEKFESDLDNGAILLVIDDPDLRAHYRGNRRAP</sequence>
<dbReference type="Pfam" id="PF11181">
    <property type="entry name" value="YflT"/>
    <property type="match status" value="1"/>
</dbReference>
<organism evidence="3 4">
    <name type="scientific">Brevibacterium linens</name>
    <dbReference type="NCBI Taxonomy" id="1703"/>
    <lineage>
        <taxon>Bacteria</taxon>
        <taxon>Bacillati</taxon>
        <taxon>Actinomycetota</taxon>
        <taxon>Actinomycetes</taxon>
        <taxon>Micrococcales</taxon>
        <taxon>Brevibacteriaceae</taxon>
        <taxon>Brevibacterium</taxon>
    </lineage>
</organism>
<evidence type="ECO:0000256" key="1">
    <source>
        <dbReference type="SAM" id="MobiDB-lite"/>
    </source>
</evidence>
<dbReference type="Proteomes" id="UP000075950">
    <property type="component" value="Chromosome"/>
</dbReference>
<gene>
    <name evidence="3" type="ORF">A2T55_14130</name>
</gene>
<dbReference type="InterPro" id="IPR025889">
    <property type="entry name" value="GSP17M-like_dom"/>
</dbReference>
<dbReference type="AlphaFoldDB" id="A0A142NRW1"/>
<dbReference type="KEGG" id="bly:A2T55_14130"/>
<dbReference type="EMBL" id="CP014869">
    <property type="protein sequence ID" value="AMT94741.1"/>
    <property type="molecule type" value="Genomic_DNA"/>
</dbReference>
<proteinExistence type="predicted"/>
<name>A0A142NRW1_BRELN</name>